<dbReference type="Proteomes" id="UP001189429">
    <property type="component" value="Unassembled WGS sequence"/>
</dbReference>
<reference evidence="1" key="1">
    <citation type="submission" date="2023-10" db="EMBL/GenBank/DDBJ databases">
        <authorList>
            <person name="Chen Y."/>
            <person name="Shah S."/>
            <person name="Dougan E. K."/>
            <person name="Thang M."/>
            <person name="Chan C."/>
        </authorList>
    </citation>
    <scope>NUCLEOTIDE SEQUENCE [LARGE SCALE GENOMIC DNA]</scope>
</reference>
<keyword evidence="2" id="KW-1185">Reference proteome</keyword>
<sequence length="222" mass="23595">MWPPTFFAMRPPLPTGAVTQAMVAAQAVAQAAPAAPAAAAAATAPAAAATAASATKPKKKSTYASKGGGGGFISQALSGGPVWGGPNKGYYDLIWTPRVGAAKEREKRKEWAMARALYEAVDSYDGEIVAVGQLGSDFKVAQLKKDPQFTNEKLIDILKRYEEVFEVIVDSTRGHVARLQPGAQVALPDAEEALAAAISEAELMLPEKMRYPQNPKDEWSHQ</sequence>
<gene>
    <name evidence="1" type="ORF">PCOR1329_LOCUS61632</name>
</gene>
<dbReference type="EMBL" id="CAUYUJ010017759">
    <property type="protein sequence ID" value="CAK0877617.1"/>
    <property type="molecule type" value="Genomic_DNA"/>
</dbReference>
<protein>
    <submittedName>
        <fullName evidence="1">Uncharacterized protein</fullName>
    </submittedName>
</protein>
<accession>A0ABN9VWS6</accession>
<proteinExistence type="predicted"/>
<evidence type="ECO:0000313" key="1">
    <source>
        <dbReference type="EMBL" id="CAK0877617.1"/>
    </source>
</evidence>
<evidence type="ECO:0000313" key="2">
    <source>
        <dbReference type="Proteomes" id="UP001189429"/>
    </source>
</evidence>
<organism evidence="1 2">
    <name type="scientific">Prorocentrum cordatum</name>
    <dbReference type="NCBI Taxonomy" id="2364126"/>
    <lineage>
        <taxon>Eukaryota</taxon>
        <taxon>Sar</taxon>
        <taxon>Alveolata</taxon>
        <taxon>Dinophyceae</taxon>
        <taxon>Prorocentrales</taxon>
        <taxon>Prorocentraceae</taxon>
        <taxon>Prorocentrum</taxon>
    </lineage>
</organism>
<comment type="caution">
    <text evidence="1">The sequence shown here is derived from an EMBL/GenBank/DDBJ whole genome shotgun (WGS) entry which is preliminary data.</text>
</comment>
<name>A0ABN9VWS6_9DINO</name>